<proteinExistence type="predicted"/>
<dbReference type="AlphaFoldDB" id="A0A554NF15"/>
<evidence type="ECO:0000256" key="1">
    <source>
        <dbReference type="ARBA" id="ARBA00022679"/>
    </source>
</evidence>
<dbReference type="OrthoDB" id="204402at2157"/>
<accession>A0A554NF15</accession>
<keyword evidence="1 4" id="KW-0808">Transferase</keyword>
<keyword evidence="2" id="KW-0012">Acyltransferase</keyword>
<dbReference type="GO" id="GO:0016747">
    <property type="term" value="F:acyltransferase activity, transferring groups other than amino-acyl groups"/>
    <property type="evidence" value="ECO:0007669"/>
    <property type="project" value="InterPro"/>
</dbReference>
<dbReference type="Gene3D" id="3.40.630.30">
    <property type="match status" value="1"/>
</dbReference>
<gene>
    <name evidence="4" type="ORF">DP107_02035</name>
</gene>
<dbReference type="PROSITE" id="PS51186">
    <property type="entry name" value="GNAT"/>
    <property type="match status" value="1"/>
</dbReference>
<evidence type="ECO:0000313" key="4">
    <source>
        <dbReference type="EMBL" id="TSD15987.1"/>
    </source>
</evidence>
<dbReference type="Proteomes" id="UP000319894">
    <property type="component" value="Unassembled WGS sequence"/>
</dbReference>
<evidence type="ECO:0000259" key="3">
    <source>
        <dbReference type="PROSITE" id="PS51186"/>
    </source>
</evidence>
<dbReference type="Pfam" id="PF13508">
    <property type="entry name" value="Acetyltransf_7"/>
    <property type="match status" value="1"/>
</dbReference>
<sequence length="147" mass="15297">MSPSLTLHRADEAGALDYVERLLSRADLPTADVREQAGAFRVATVAGERVGVGGVERHGRDGLVRSVVVEPSARGQGVGAALVAALADEVRAAGVERLFALTTDAAAFLAAQGFEPVARESVPERIRGTAQFASLCPDSATVMRRSA</sequence>
<keyword evidence="5" id="KW-1185">Reference proteome</keyword>
<name>A0A554NF15_9EURY</name>
<dbReference type="RefSeq" id="WP_144260463.1">
    <property type="nucleotide sequence ID" value="NZ_QMDX01000001.1"/>
</dbReference>
<protein>
    <submittedName>
        <fullName evidence="4">GNAT family N-acetyltransferase</fullName>
    </submittedName>
</protein>
<dbReference type="InParanoid" id="A0A554NF15"/>
<comment type="caution">
    <text evidence="4">The sequence shown here is derived from an EMBL/GenBank/DDBJ whole genome shotgun (WGS) entry which is preliminary data.</text>
</comment>
<evidence type="ECO:0000313" key="5">
    <source>
        <dbReference type="Proteomes" id="UP000319894"/>
    </source>
</evidence>
<dbReference type="SUPFAM" id="SSF55729">
    <property type="entry name" value="Acyl-CoA N-acyltransferases (Nat)"/>
    <property type="match status" value="1"/>
</dbReference>
<dbReference type="InterPro" id="IPR016181">
    <property type="entry name" value="Acyl_CoA_acyltransferase"/>
</dbReference>
<dbReference type="InterPro" id="IPR050832">
    <property type="entry name" value="Bact_Acetyltransf"/>
</dbReference>
<organism evidence="4 5">
    <name type="scientific">Haloglomus irregulare</name>
    <dbReference type="NCBI Taxonomy" id="2234134"/>
    <lineage>
        <taxon>Archaea</taxon>
        <taxon>Methanobacteriati</taxon>
        <taxon>Methanobacteriota</taxon>
        <taxon>Stenosarchaea group</taxon>
        <taxon>Halobacteria</taxon>
        <taxon>Halobacteriales</taxon>
        <taxon>Natronomonadaceae</taxon>
        <taxon>Haloglomus</taxon>
    </lineage>
</organism>
<dbReference type="PANTHER" id="PTHR43877">
    <property type="entry name" value="AMINOALKYLPHOSPHONATE N-ACETYLTRANSFERASE-RELATED-RELATED"/>
    <property type="match status" value="1"/>
</dbReference>
<feature type="domain" description="N-acetyltransferase" evidence="3">
    <location>
        <begin position="1"/>
        <end position="147"/>
    </location>
</feature>
<dbReference type="InterPro" id="IPR000182">
    <property type="entry name" value="GNAT_dom"/>
</dbReference>
<dbReference type="EMBL" id="QMDX01000001">
    <property type="protein sequence ID" value="TSD15987.1"/>
    <property type="molecule type" value="Genomic_DNA"/>
</dbReference>
<reference evidence="4 5" key="1">
    <citation type="submission" date="2018-06" db="EMBL/GenBank/DDBJ databases">
        <title>Natronomonas sp. F16-60 a new haloarchaeon isolated from a solar saltern of Isla Cristina, Huelva, Spain.</title>
        <authorList>
            <person name="Duran-Viseras A."/>
            <person name="Sanchez-Porro C."/>
            <person name="Ventosa A."/>
        </authorList>
    </citation>
    <scope>NUCLEOTIDE SEQUENCE [LARGE SCALE GENOMIC DNA]</scope>
    <source>
        <strain evidence="4 5">F16-60</strain>
    </source>
</reference>
<evidence type="ECO:0000256" key="2">
    <source>
        <dbReference type="ARBA" id="ARBA00023315"/>
    </source>
</evidence>
<dbReference type="NCBIfam" id="NF040501">
    <property type="entry name" value="resist_ArsN2"/>
    <property type="match status" value="1"/>
</dbReference>